<gene>
    <name evidence="2" type="ORF">KHY35_22875</name>
</gene>
<feature type="domain" description="Tyr recombinase" evidence="1">
    <location>
        <begin position="245"/>
        <end position="432"/>
    </location>
</feature>
<evidence type="ECO:0000259" key="1">
    <source>
        <dbReference type="PROSITE" id="PS51898"/>
    </source>
</evidence>
<dbReference type="Proteomes" id="UP000782901">
    <property type="component" value="Unassembled WGS sequence"/>
</dbReference>
<comment type="caution">
    <text evidence="2">The sequence shown here is derived from an EMBL/GenBank/DDBJ whole genome shotgun (WGS) entry which is preliminary data.</text>
</comment>
<dbReference type="Pfam" id="PF00589">
    <property type="entry name" value="Phage_integrase"/>
    <property type="match status" value="1"/>
</dbReference>
<protein>
    <submittedName>
        <fullName evidence="2">Tyrosine-type recombinase/integrase</fullName>
    </submittedName>
</protein>
<dbReference type="EMBL" id="JAGZEE010000059">
    <property type="protein sequence ID" value="MBS5413519.1"/>
    <property type="molecule type" value="Genomic_DNA"/>
</dbReference>
<dbReference type="RefSeq" id="WP_217734043.1">
    <property type="nucleotide sequence ID" value="NZ_JAHONL010000006.1"/>
</dbReference>
<sequence length="545" mass="63258">MEEQLFFNFNLNFNLRNQKCEKPSLIYSVVTWQGKQLKVSTGMKVFPDQWDKKKQLCKVGTGLSKLDNRNNTIANNKIKDTLFAFSELKLFLCEQDEFNYEDFYTILRKYLNPTLKTKKLITKNMENATITISRHIDKGSQSEQSKKIYHGNINTFKKFLNVSGIQDTWANINKDTIEKYKQWCIDKHEVWNTTNNKIDFIKNILKEIDEINGIWDYNKSKIDKIKRIPCKLSNKEQHELQLALNEKEIITLYRLNQLSEEETEIRDIFILQTLVGQRIGDMHKVFDGSIAINENATITITQQKTKESATIPIFPLTQELLQKYQQGFRYIDTNLKKDQDKINTAIKKIAAQAGLTTLQTYVQQYGYDRKNISKRMCDRIHTHTARHSFITMMCLCNVPKEDVIIATGHTDTKMIDKVYLHLQDADKRNKVSKSFANLDSSIFGGYNSDCISEKQNNNPPTSLSSNSEIGAIKELAKENVILEQNNKKVQEKLNSILNINEIVKQHDEYTTERLQEFIEYGSLSGFEDNDIDDDLDIDISDNSLK</sequence>
<dbReference type="PANTHER" id="PTHR30349:SF64">
    <property type="entry name" value="PROPHAGE INTEGRASE INTD-RELATED"/>
    <property type="match status" value="1"/>
</dbReference>
<dbReference type="GO" id="GO:0003677">
    <property type="term" value="F:DNA binding"/>
    <property type="evidence" value="ECO:0007669"/>
    <property type="project" value="InterPro"/>
</dbReference>
<proteinExistence type="predicted"/>
<dbReference type="InterPro" id="IPR050090">
    <property type="entry name" value="Tyrosine_recombinase_XerCD"/>
</dbReference>
<dbReference type="GO" id="GO:0015074">
    <property type="term" value="P:DNA integration"/>
    <property type="evidence" value="ECO:0007669"/>
    <property type="project" value="InterPro"/>
</dbReference>
<name>A0A943DVZ7_BACT4</name>
<evidence type="ECO:0000313" key="2">
    <source>
        <dbReference type="EMBL" id="MBS5413519.1"/>
    </source>
</evidence>
<organism evidence="2 3">
    <name type="scientific">Bacteroides thetaiotaomicron</name>
    <dbReference type="NCBI Taxonomy" id="818"/>
    <lineage>
        <taxon>Bacteria</taxon>
        <taxon>Pseudomonadati</taxon>
        <taxon>Bacteroidota</taxon>
        <taxon>Bacteroidia</taxon>
        <taxon>Bacteroidales</taxon>
        <taxon>Bacteroidaceae</taxon>
        <taxon>Bacteroides</taxon>
    </lineage>
</organism>
<dbReference type="PANTHER" id="PTHR30349">
    <property type="entry name" value="PHAGE INTEGRASE-RELATED"/>
    <property type="match status" value="1"/>
</dbReference>
<dbReference type="GO" id="GO:0006310">
    <property type="term" value="P:DNA recombination"/>
    <property type="evidence" value="ECO:0007669"/>
    <property type="project" value="InterPro"/>
</dbReference>
<accession>A0A943DVZ7</accession>
<dbReference type="PROSITE" id="PS51898">
    <property type="entry name" value="TYR_RECOMBINASE"/>
    <property type="match status" value="1"/>
</dbReference>
<reference evidence="2" key="1">
    <citation type="submission" date="2021-02" db="EMBL/GenBank/DDBJ databases">
        <title>Infant gut strain persistence is associated with maternal origin, phylogeny, and functional potential including surface adhesion and iron acquisition.</title>
        <authorList>
            <person name="Lou Y.C."/>
        </authorList>
    </citation>
    <scope>NUCLEOTIDE SEQUENCE</scope>
    <source>
        <strain evidence="2">L3_082_243G1_dasL3_082_243G1_maxbin2.maxbin.015s ta_sub</strain>
    </source>
</reference>
<dbReference type="InterPro" id="IPR002104">
    <property type="entry name" value="Integrase_catalytic"/>
</dbReference>
<evidence type="ECO:0000313" key="3">
    <source>
        <dbReference type="Proteomes" id="UP000782901"/>
    </source>
</evidence>
<dbReference type="AlphaFoldDB" id="A0A943DVZ7"/>